<name>A0A6L9Y1A5_9MICO</name>
<feature type="transmembrane region" description="Helical" evidence="1">
    <location>
        <begin position="375"/>
        <end position="395"/>
    </location>
</feature>
<evidence type="ECO:0000313" key="2">
    <source>
        <dbReference type="EMBL" id="NEN07028.1"/>
    </source>
</evidence>
<dbReference type="InterPro" id="IPR051533">
    <property type="entry name" value="WaaL-like"/>
</dbReference>
<evidence type="ECO:0000313" key="3">
    <source>
        <dbReference type="Proteomes" id="UP000474967"/>
    </source>
</evidence>
<keyword evidence="2" id="KW-0436">Ligase</keyword>
<feature type="transmembrane region" description="Helical" evidence="1">
    <location>
        <begin position="342"/>
        <end position="363"/>
    </location>
</feature>
<feature type="transmembrane region" description="Helical" evidence="1">
    <location>
        <begin position="73"/>
        <end position="94"/>
    </location>
</feature>
<dbReference type="PANTHER" id="PTHR37422">
    <property type="entry name" value="TEICHURONIC ACID BIOSYNTHESIS PROTEIN TUAE"/>
    <property type="match status" value="1"/>
</dbReference>
<sequence>MAVTRRPLVPAAFTEFFGSARFASALSLVAVGVGFSTHAIRSVMGWPGLIGALAALVLLAAISFIAQRETIEWHGLLPISILVFVGWCALSIFWSNYQWATLAGIGYQMTFAFLGIYIALVRDAIQIVRVVGDVLRVLLSVSLALEVLSGLLIDLPIRFLGIQGNIALGGPIQGLFGSRNQLSIVALIAFVTFLVELRTRSVRPATAAASIALSVLCILLAHSPVIAAVSVLVGLATLALYAVRKVPANQRKYYQWGLAAITVLALVLAYVYRTRVIDLLNARSDFFVRYRLWIQIWQLIPVNQILGWGWVGGWPEDLYPFTAIQANTGAEHANGLNAYLDVYLQVGLIGVILFVALIALAFGRSWLLASNKRSVVYVWAPLVLVSLLVTSVFESSILVESGWLLLVVCAVKASQGMSWRSALPRHEPRPAGEGRG</sequence>
<feature type="transmembrane region" description="Helical" evidence="1">
    <location>
        <begin position="46"/>
        <end position="66"/>
    </location>
</feature>
<feature type="transmembrane region" description="Helical" evidence="1">
    <location>
        <begin position="253"/>
        <end position="272"/>
    </location>
</feature>
<keyword evidence="1" id="KW-0812">Transmembrane</keyword>
<proteinExistence type="predicted"/>
<dbReference type="GO" id="GO:0016874">
    <property type="term" value="F:ligase activity"/>
    <property type="evidence" value="ECO:0007669"/>
    <property type="project" value="UniProtKB-KW"/>
</dbReference>
<gene>
    <name evidence="2" type="ORF">G3T36_14275</name>
</gene>
<feature type="transmembrane region" description="Helical" evidence="1">
    <location>
        <begin position="20"/>
        <end position="40"/>
    </location>
</feature>
<protein>
    <submittedName>
        <fullName evidence="2">O-antigen ligase family protein</fullName>
    </submittedName>
</protein>
<feature type="transmembrane region" description="Helical" evidence="1">
    <location>
        <begin position="292"/>
        <end position="311"/>
    </location>
</feature>
<comment type="caution">
    <text evidence="2">The sequence shown here is derived from an EMBL/GenBank/DDBJ whole genome shotgun (WGS) entry which is preliminary data.</text>
</comment>
<reference evidence="2 3" key="1">
    <citation type="journal article" date="2014" name="J. Microbiol.">
        <title>Diaminobutyricibacter tongyongensis gen. nov., sp. nov. and Homoserinibacter gongjuensis gen. nov., sp. nov. belong to the family Microbacteriaceae.</title>
        <authorList>
            <person name="Kim S.J."/>
            <person name="Ahn J.H."/>
            <person name="Weon H.Y."/>
            <person name="Hamada M."/>
            <person name="Suzuki K."/>
            <person name="Kwon S.W."/>
        </authorList>
    </citation>
    <scope>NUCLEOTIDE SEQUENCE [LARGE SCALE GENOMIC DNA]</scope>
    <source>
        <strain evidence="2 3">NBRC 108724</strain>
    </source>
</reference>
<feature type="transmembrane region" description="Helical" evidence="1">
    <location>
        <begin position="181"/>
        <end position="199"/>
    </location>
</feature>
<feature type="transmembrane region" description="Helical" evidence="1">
    <location>
        <begin position="100"/>
        <end position="121"/>
    </location>
</feature>
<feature type="transmembrane region" description="Helical" evidence="1">
    <location>
        <begin position="133"/>
        <end position="153"/>
    </location>
</feature>
<dbReference type="Proteomes" id="UP000474967">
    <property type="component" value="Unassembled WGS sequence"/>
</dbReference>
<evidence type="ECO:0000256" key="1">
    <source>
        <dbReference type="SAM" id="Phobius"/>
    </source>
</evidence>
<dbReference type="EMBL" id="JAAGWY010000003">
    <property type="protein sequence ID" value="NEN07028.1"/>
    <property type="molecule type" value="Genomic_DNA"/>
</dbReference>
<keyword evidence="3" id="KW-1185">Reference proteome</keyword>
<dbReference type="RefSeq" id="WP_163290489.1">
    <property type="nucleotide sequence ID" value="NZ_JAAGWY010000003.1"/>
</dbReference>
<feature type="transmembrane region" description="Helical" evidence="1">
    <location>
        <begin position="211"/>
        <end position="241"/>
    </location>
</feature>
<organism evidence="2 3">
    <name type="scientific">Leifsonia tongyongensis</name>
    <dbReference type="NCBI Taxonomy" id="1268043"/>
    <lineage>
        <taxon>Bacteria</taxon>
        <taxon>Bacillati</taxon>
        <taxon>Actinomycetota</taxon>
        <taxon>Actinomycetes</taxon>
        <taxon>Micrococcales</taxon>
        <taxon>Microbacteriaceae</taxon>
        <taxon>Leifsonia</taxon>
    </lineage>
</organism>
<dbReference type="PANTHER" id="PTHR37422:SF13">
    <property type="entry name" value="LIPOPOLYSACCHARIDE BIOSYNTHESIS PROTEIN PA4999-RELATED"/>
    <property type="match status" value="1"/>
</dbReference>
<accession>A0A6L9Y1A5</accession>
<keyword evidence="1" id="KW-0472">Membrane</keyword>
<keyword evidence="1" id="KW-1133">Transmembrane helix</keyword>
<dbReference type="AlphaFoldDB" id="A0A6L9Y1A5"/>